<gene>
    <name evidence="4" type="primary">HUS1B</name>
</gene>
<dbReference type="GO" id="GO:0000724">
    <property type="term" value="P:double-strand break repair via homologous recombination"/>
    <property type="evidence" value="ECO:0007669"/>
    <property type="project" value="TreeGrafter"/>
</dbReference>
<dbReference type="Proteomes" id="UP000261680">
    <property type="component" value="Unplaced"/>
</dbReference>
<dbReference type="RefSeq" id="XP_008691099.2">
    <property type="nucleotide sequence ID" value="XM_008692877.2"/>
</dbReference>
<dbReference type="GO" id="GO:0033314">
    <property type="term" value="P:mitotic DNA replication checkpoint signaling"/>
    <property type="evidence" value="ECO:0007669"/>
    <property type="project" value="TreeGrafter"/>
</dbReference>
<dbReference type="GeneID" id="103664981"/>
<dbReference type="OrthoDB" id="10063861at2759"/>
<reference evidence="4" key="1">
    <citation type="submission" date="2025-08" db="UniProtKB">
        <authorList>
            <consortium name="RefSeq"/>
        </authorList>
    </citation>
    <scope>IDENTIFICATION</scope>
    <source>
        <tissue evidence="4">Whole blood</tissue>
    </source>
</reference>
<dbReference type="Gene3D" id="3.70.10.10">
    <property type="match status" value="1"/>
</dbReference>
<evidence type="ECO:0000256" key="2">
    <source>
        <dbReference type="PIRNR" id="PIRNR011312"/>
    </source>
</evidence>
<accession>A0A384C9F4</accession>
<dbReference type="InterPro" id="IPR016580">
    <property type="entry name" value="HUS1"/>
</dbReference>
<name>A0A384C9F4_URSMA</name>
<evidence type="ECO:0000256" key="1">
    <source>
        <dbReference type="ARBA" id="ARBA00005563"/>
    </source>
</evidence>
<dbReference type="GO" id="GO:0005730">
    <property type="term" value="C:nucleolus"/>
    <property type="evidence" value="ECO:0007669"/>
    <property type="project" value="InterPro"/>
</dbReference>
<dbReference type="PANTHER" id="PTHR12900">
    <property type="entry name" value="MITOTIC AND DNA DAMAGE CHECKPOINT PROTEIN HUS1"/>
    <property type="match status" value="1"/>
</dbReference>
<dbReference type="GO" id="GO:0035861">
    <property type="term" value="C:site of double-strand break"/>
    <property type="evidence" value="ECO:0007669"/>
    <property type="project" value="TreeGrafter"/>
</dbReference>
<dbReference type="KEGG" id="umr:103664981"/>
<organism evidence="3 4">
    <name type="scientific">Ursus maritimus</name>
    <name type="common">Polar bear</name>
    <name type="synonym">Thalarctos maritimus</name>
    <dbReference type="NCBI Taxonomy" id="29073"/>
    <lineage>
        <taxon>Eukaryota</taxon>
        <taxon>Metazoa</taxon>
        <taxon>Chordata</taxon>
        <taxon>Craniata</taxon>
        <taxon>Vertebrata</taxon>
        <taxon>Euteleostomi</taxon>
        <taxon>Mammalia</taxon>
        <taxon>Eutheria</taxon>
        <taxon>Laurasiatheria</taxon>
        <taxon>Carnivora</taxon>
        <taxon>Caniformia</taxon>
        <taxon>Ursidae</taxon>
        <taxon>Ursus</taxon>
    </lineage>
</organism>
<dbReference type="PANTHER" id="PTHR12900:SF3">
    <property type="entry name" value="CHECKPOINT PROTEIN HUS1B"/>
    <property type="match status" value="1"/>
</dbReference>
<evidence type="ECO:0000313" key="4">
    <source>
        <dbReference type="RefSeq" id="XP_008691099.2"/>
    </source>
</evidence>
<dbReference type="GO" id="GO:0006289">
    <property type="term" value="P:nucleotide-excision repair"/>
    <property type="evidence" value="ECO:0007669"/>
    <property type="project" value="TreeGrafter"/>
</dbReference>
<comment type="similarity">
    <text evidence="1 2">Belongs to the HUS1 family.</text>
</comment>
<dbReference type="InterPro" id="IPR007150">
    <property type="entry name" value="HUS1/Mec3"/>
</dbReference>
<dbReference type="AlphaFoldDB" id="A0A384C9F4"/>
<dbReference type="PIRSF" id="PIRSF011312">
    <property type="entry name" value="Cell_cycle_HUS1"/>
    <property type="match status" value="1"/>
</dbReference>
<dbReference type="GO" id="GO:0031573">
    <property type="term" value="P:mitotic intra-S DNA damage checkpoint signaling"/>
    <property type="evidence" value="ECO:0007669"/>
    <property type="project" value="TreeGrafter"/>
</dbReference>
<dbReference type="GO" id="GO:0000723">
    <property type="term" value="P:telomere maintenance"/>
    <property type="evidence" value="ECO:0007669"/>
    <property type="project" value="TreeGrafter"/>
</dbReference>
<keyword evidence="3" id="KW-1185">Reference proteome</keyword>
<evidence type="ECO:0000313" key="3">
    <source>
        <dbReference type="Proteomes" id="UP000261680"/>
    </source>
</evidence>
<proteinExistence type="inferred from homology"/>
<dbReference type="CTD" id="135458"/>
<dbReference type="GO" id="GO:0030896">
    <property type="term" value="C:checkpoint clamp complex"/>
    <property type="evidence" value="ECO:0007669"/>
    <property type="project" value="InterPro"/>
</dbReference>
<sequence>MKFCANVIGKDLIELFIHTSGTISKLARVFVLHVFQDSLCFRPDDSRVICDARVWCEVRRGDFFHRFHVEDVSEELKEIYLELTSEHLFRTASSIGNASTLKPQLTNKWRPHLTVSVELPLPTGWTPVVILIFDGPIRVLPPTAWEDFPEPGVEACDVSVNLLSLKTLKSSVERIANLGDQMLVEANLNGKMNLSIETDAVSIKSYFNNLGNPPKSAQDMPQDRNLENMVQVLVESRKLLQFFEGQQINPVTALCNVLSNTLLHLVLVHEDVSLQCFIPAS</sequence>
<dbReference type="Pfam" id="PF04005">
    <property type="entry name" value="Hus1"/>
    <property type="match status" value="1"/>
</dbReference>
<dbReference type="GO" id="GO:0044778">
    <property type="term" value="P:meiotic DNA integrity checkpoint signaling"/>
    <property type="evidence" value="ECO:0007669"/>
    <property type="project" value="TreeGrafter"/>
</dbReference>
<protein>
    <recommendedName>
        <fullName evidence="2">Checkpoint protein</fullName>
    </recommendedName>
</protein>